<gene>
    <name evidence="1" type="ORF">D3791_02295</name>
</gene>
<dbReference type="Proteomes" id="UP000502331">
    <property type="component" value="Chromosome"/>
</dbReference>
<dbReference type="GO" id="GO:0016829">
    <property type="term" value="F:lyase activity"/>
    <property type="evidence" value="ECO:0007669"/>
    <property type="project" value="UniProtKB-KW"/>
</dbReference>
<dbReference type="PANTHER" id="PTHR42905:SF16">
    <property type="entry name" value="CARBOXYPHOSPHONOENOLPYRUVATE PHOSPHONOMUTASE-LIKE PROTEIN (AFU_ORTHOLOGUE AFUA_5G07230)"/>
    <property type="match status" value="1"/>
</dbReference>
<reference evidence="1 2" key="1">
    <citation type="submission" date="2018-09" db="EMBL/GenBank/DDBJ databases">
        <title>Glutamicibacter mishrai S5-52T (LMG 29155T = KCTC 39846T).</title>
        <authorList>
            <person name="Das S.K."/>
        </authorList>
    </citation>
    <scope>NUCLEOTIDE SEQUENCE [LARGE SCALE GENOMIC DNA]</scope>
    <source>
        <strain evidence="1 2">S5-52</strain>
    </source>
</reference>
<dbReference type="InterPro" id="IPR015813">
    <property type="entry name" value="Pyrv/PenolPyrv_kinase-like_dom"/>
</dbReference>
<dbReference type="SUPFAM" id="SSF51621">
    <property type="entry name" value="Phosphoenolpyruvate/pyruvate domain"/>
    <property type="match status" value="1"/>
</dbReference>
<evidence type="ECO:0000313" key="2">
    <source>
        <dbReference type="Proteomes" id="UP000502331"/>
    </source>
</evidence>
<name>A0A6H0SEI0_9MICC</name>
<dbReference type="CDD" id="cd00377">
    <property type="entry name" value="ICL_PEPM"/>
    <property type="match status" value="1"/>
</dbReference>
<accession>A0A6H0SEI0</accession>
<proteinExistence type="predicted"/>
<protein>
    <submittedName>
        <fullName evidence="1">Isocitrate lyase/phosphoenolpyruvate mutase family protein</fullName>
    </submittedName>
</protein>
<dbReference type="InterPro" id="IPR039556">
    <property type="entry name" value="ICL/PEPM"/>
</dbReference>
<dbReference type="RefSeq" id="WP_022873990.1">
    <property type="nucleotide sequence ID" value="NZ_CP032549.1"/>
</dbReference>
<evidence type="ECO:0000313" key="1">
    <source>
        <dbReference type="EMBL" id="QIV86052.1"/>
    </source>
</evidence>
<keyword evidence="2" id="KW-1185">Reference proteome</keyword>
<sequence>MSDFKERAHNLAIQHESGELLVMPTVWDTFSASLAADAGFASLTIGSHPVADSIGSADGEQMDFADYLAVVQRITGAVDVPVSADVESGYGLSPQELFERVFAAGAVGVNIEDVVHKEGKRVRDRQEHADYIHGVREAADTAGVEFVINGRTDAVKLSDQFADPLGEAIARIKLLEEAGARSVYPVALSTAEQVEQVVQAVSIPVNVTAHPVTAHAAGDLAALRALGVRRVSFGPLWQKWLAEVSTQQLGAWRQS</sequence>
<dbReference type="Gene3D" id="3.20.20.60">
    <property type="entry name" value="Phosphoenolpyruvate-binding domains"/>
    <property type="match status" value="1"/>
</dbReference>
<dbReference type="AlphaFoldDB" id="A0A6H0SEI0"/>
<dbReference type="InterPro" id="IPR040442">
    <property type="entry name" value="Pyrv_kinase-like_dom_sf"/>
</dbReference>
<dbReference type="EMBL" id="CP032549">
    <property type="protein sequence ID" value="QIV86052.1"/>
    <property type="molecule type" value="Genomic_DNA"/>
</dbReference>
<keyword evidence="1" id="KW-0456">Lyase</keyword>
<dbReference type="PANTHER" id="PTHR42905">
    <property type="entry name" value="PHOSPHOENOLPYRUVATE CARBOXYLASE"/>
    <property type="match status" value="1"/>
</dbReference>
<keyword evidence="1" id="KW-0670">Pyruvate</keyword>
<dbReference type="Pfam" id="PF13714">
    <property type="entry name" value="PEP_mutase"/>
    <property type="match status" value="1"/>
</dbReference>
<organism evidence="1 2">
    <name type="scientific">Glutamicibacter mishrai</name>
    <dbReference type="NCBI Taxonomy" id="1775880"/>
    <lineage>
        <taxon>Bacteria</taxon>
        <taxon>Bacillati</taxon>
        <taxon>Actinomycetota</taxon>
        <taxon>Actinomycetes</taxon>
        <taxon>Micrococcales</taxon>
        <taxon>Micrococcaceae</taxon>
        <taxon>Glutamicibacter</taxon>
    </lineage>
</organism>